<reference evidence="1 3" key="2">
    <citation type="submission" date="2018-11" db="EMBL/GenBank/DDBJ databases">
        <authorList>
            <consortium name="Pathogen Informatics"/>
        </authorList>
    </citation>
    <scope>NUCLEOTIDE SEQUENCE [LARGE SCALE GENOMIC DNA]</scope>
</reference>
<dbReference type="EMBL" id="CABIJS010000444">
    <property type="protein sequence ID" value="VUZ51500.1"/>
    <property type="molecule type" value="Genomic_DNA"/>
</dbReference>
<evidence type="ECO:0000313" key="5">
    <source>
        <dbReference type="WBParaSite" id="HDID_0000125501-mRNA-1"/>
    </source>
</evidence>
<dbReference type="Proteomes" id="UP000321570">
    <property type="component" value="Unassembled WGS sequence"/>
</dbReference>
<evidence type="ECO:0000313" key="3">
    <source>
        <dbReference type="Proteomes" id="UP000274504"/>
    </source>
</evidence>
<dbReference type="SMART" id="SM01375">
    <property type="entry name" value="Dynein_light"/>
    <property type="match status" value="1"/>
</dbReference>
<evidence type="ECO:0000313" key="1">
    <source>
        <dbReference type="EMBL" id="VDL18717.1"/>
    </source>
</evidence>
<dbReference type="CDD" id="cd21450">
    <property type="entry name" value="DLC-like_DYNLL1-like"/>
    <property type="match status" value="1"/>
</dbReference>
<name>A0A0R3SA92_HYMDI</name>
<dbReference type="STRING" id="6216.A0A0R3SA92"/>
<dbReference type="SUPFAM" id="SSF54648">
    <property type="entry name" value="DLC"/>
    <property type="match status" value="1"/>
</dbReference>
<dbReference type="WBParaSite" id="HDID_0000125501-mRNA-1">
    <property type="protein sequence ID" value="HDID_0000125501-mRNA-1"/>
    <property type="gene ID" value="HDID_0000125501"/>
</dbReference>
<dbReference type="OrthoDB" id="10033309at2759"/>
<dbReference type="GO" id="GO:0007017">
    <property type="term" value="P:microtubule-based process"/>
    <property type="evidence" value="ECO:0007669"/>
    <property type="project" value="InterPro"/>
</dbReference>
<keyword evidence="4" id="KW-1185">Reference proteome</keyword>
<dbReference type="InterPro" id="IPR001372">
    <property type="entry name" value="Dynein_light_chain_typ-1/2"/>
</dbReference>
<dbReference type="EMBL" id="UYSG01000222">
    <property type="protein sequence ID" value="VDL18717.1"/>
    <property type="molecule type" value="Genomic_DNA"/>
</dbReference>
<evidence type="ECO:0000313" key="2">
    <source>
        <dbReference type="EMBL" id="VUZ51500.1"/>
    </source>
</evidence>
<accession>A0A0R3SA92</accession>
<dbReference type="Pfam" id="PF01221">
    <property type="entry name" value="Dynein_light"/>
    <property type="match status" value="1"/>
</dbReference>
<dbReference type="AlphaFoldDB" id="A0A0R3SA92"/>
<organism evidence="5">
    <name type="scientific">Hymenolepis diminuta</name>
    <name type="common">Rat tapeworm</name>
    <dbReference type="NCBI Taxonomy" id="6216"/>
    <lineage>
        <taxon>Eukaryota</taxon>
        <taxon>Metazoa</taxon>
        <taxon>Spiralia</taxon>
        <taxon>Lophotrochozoa</taxon>
        <taxon>Platyhelminthes</taxon>
        <taxon>Cestoda</taxon>
        <taxon>Eucestoda</taxon>
        <taxon>Cyclophyllidea</taxon>
        <taxon>Hymenolepididae</taxon>
        <taxon>Hymenolepis</taxon>
    </lineage>
</organism>
<reference evidence="2 4" key="3">
    <citation type="submission" date="2019-07" db="EMBL/GenBank/DDBJ databases">
        <authorList>
            <person name="Jastrzebski P J."/>
            <person name="Paukszto L."/>
            <person name="Jastrzebski P J."/>
        </authorList>
    </citation>
    <scope>NUCLEOTIDE SEQUENCE [LARGE SCALE GENOMIC DNA]</scope>
    <source>
        <strain evidence="2 4">WMS-il1</strain>
    </source>
</reference>
<dbReference type="Proteomes" id="UP000274504">
    <property type="component" value="Unassembled WGS sequence"/>
</dbReference>
<protein>
    <submittedName>
        <fullName evidence="5">Dynein light chain</fullName>
    </submittedName>
</protein>
<reference evidence="5" key="1">
    <citation type="submission" date="2017-02" db="UniProtKB">
        <authorList>
            <consortium name="WormBaseParasite"/>
        </authorList>
    </citation>
    <scope>IDENTIFICATION</scope>
</reference>
<proteinExistence type="predicted"/>
<gene>
    <name evidence="1" type="ORF">HDID_LOCUS1256</name>
    <name evidence="2" type="ORF">WMSIL1_LOCUS10387</name>
</gene>
<evidence type="ECO:0000313" key="4">
    <source>
        <dbReference type="Proteomes" id="UP000321570"/>
    </source>
</evidence>
<sequence length="91" mass="10551">MTDYPIINVQTDMEDEKRHELEQIVANANRISGAANIQEMAADVKRECDSRFGGHWHCHVGPRFGSSFPYEANTYFYAEWSNNSILVYKFM</sequence>
<dbReference type="Gene3D" id="3.30.740.10">
    <property type="entry name" value="Protein Inhibitor Of Neuronal Nitric Oxide Synthase"/>
    <property type="match status" value="1"/>
</dbReference>
<dbReference type="InterPro" id="IPR037177">
    <property type="entry name" value="DLC_sf"/>
</dbReference>
<dbReference type="GO" id="GO:0030286">
    <property type="term" value="C:dynein complex"/>
    <property type="evidence" value="ECO:0007669"/>
    <property type="project" value="InterPro"/>
</dbReference>